<evidence type="ECO:0000256" key="21">
    <source>
        <dbReference type="ARBA" id="ARBA00023163"/>
    </source>
</evidence>
<keyword evidence="38" id="KW-1185">Reference proteome</keyword>
<dbReference type="SUPFAM" id="SSF52113">
    <property type="entry name" value="BRCT domain"/>
    <property type="match status" value="1"/>
</dbReference>
<dbReference type="InterPro" id="IPR004102">
    <property type="entry name" value="Poly(ADP-ribose)pol_reg_dom"/>
</dbReference>
<dbReference type="Pfam" id="PF00533">
    <property type="entry name" value="BRCT"/>
    <property type="match status" value="1"/>
</dbReference>
<dbReference type="SUPFAM" id="SSF47587">
    <property type="entry name" value="Domain of poly(ADP-ribose) polymerase"/>
    <property type="match status" value="1"/>
</dbReference>
<dbReference type="SUPFAM" id="SSF142921">
    <property type="entry name" value="WGR domain-like"/>
    <property type="match status" value="1"/>
</dbReference>
<keyword evidence="21" id="KW-0804">Transcription</keyword>
<evidence type="ECO:0000256" key="7">
    <source>
        <dbReference type="ARBA" id="ARBA00022533"/>
    </source>
</evidence>
<dbReference type="Pfam" id="PF00644">
    <property type="entry name" value="PARP"/>
    <property type="match status" value="1"/>
</dbReference>
<keyword evidence="9 30" id="KW-0328">Glycosyltransferase</keyword>
<feature type="domain" description="BRCT" evidence="33">
    <location>
        <begin position="466"/>
        <end position="558"/>
    </location>
</feature>
<feature type="compositionally biased region" description="Basic and acidic residues" evidence="31">
    <location>
        <begin position="285"/>
        <end position="305"/>
    </location>
</feature>
<evidence type="ECO:0000256" key="5">
    <source>
        <dbReference type="ARBA" id="ARBA00022490"/>
    </source>
</evidence>
<dbReference type="GO" id="GO:0140815">
    <property type="term" value="F:NAD+-protein-histidine ADP-ribosyltransferase activity"/>
    <property type="evidence" value="ECO:0007669"/>
    <property type="project" value="RHEA"/>
</dbReference>
<dbReference type="GO" id="GO:0006302">
    <property type="term" value="P:double-strand break repair"/>
    <property type="evidence" value="ECO:0007669"/>
    <property type="project" value="TreeGrafter"/>
</dbReference>
<comment type="caution">
    <text evidence="37">The sequence shown here is derived from an EMBL/GenBank/DDBJ whole genome shotgun (WGS) entry which is preliminary data.</text>
</comment>
<keyword evidence="22" id="KW-0539">Nucleus</keyword>
<dbReference type="PROSITE" id="PS51977">
    <property type="entry name" value="WGR"/>
    <property type="match status" value="1"/>
</dbReference>
<dbReference type="GO" id="GO:0002376">
    <property type="term" value="P:immune system process"/>
    <property type="evidence" value="ECO:0007669"/>
    <property type="project" value="UniProtKB-KW"/>
</dbReference>
<dbReference type="GO" id="GO:0140808">
    <property type="term" value="F:NAD+-protein-tyrosine ADP-ribosyltransferase activity"/>
    <property type="evidence" value="ECO:0007669"/>
    <property type="project" value="RHEA"/>
</dbReference>
<dbReference type="SMART" id="SM00292">
    <property type="entry name" value="BRCT"/>
    <property type="match status" value="1"/>
</dbReference>
<dbReference type="GO" id="GO:0003677">
    <property type="term" value="F:DNA binding"/>
    <property type="evidence" value="ECO:0007669"/>
    <property type="project" value="UniProtKB-KW"/>
</dbReference>
<dbReference type="InterPro" id="IPR001357">
    <property type="entry name" value="BRCT_dom"/>
</dbReference>
<evidence type="ECO:0000256" key="19">
    <source>
        <dbReference type="ARBA" id="ARBA00023027"/>
    </source>
</evidence>
<dbReference type="InterPro" id="IPR012317">
    <property type="entry name" value="Poly(ADP-ribose)pol_cat_dom"/>
</dbReference>
<feature type="compositionally biased region" description="Acidic residues" evidence="31">
    <location>
        <begin position="198"/>
        <end position="212"/>
    </location>
</feature>
<dbReference type="InterPro" id="IPR036957">
    <property type="entry name" value="Znf_PARP_sf"/>
</dbReference>
<dbReference type="Pfam" id="PF05406">
    <property type="entry name" value="WGR"/>
    <property type="match status" value="1"/>
</dbReference>
<evidence type="ECO:0000256" key="31">
    <source>
        <dbReference type="SAM" id="MobiDB-lite"/>
    </source>
</evidence>
<accession>A0A507DYZ5</accession>
<protein>
    <recommendedName>
        <fullName evidence="30">Poly [ADP-ribose] polymerase</fullName>
        <shortName evidence="30">PARP</shortName>
        <ecNumber evidence="30">2.4.2.-</ecNumber>
    </recommendedName>
</protein>
<comment type="catalytic activity">
    <reaction evidence="23">
        <text>L-glutamyl-[protein] + NAD(+) = 5-O-(ADP-D-ribosyl)-L-glutamyl-[protein] + nicotinamide</text>
        <dbReference type="Rhea" id="RHEA:58224"/>
        <dbReference type="Rhea" id="RHEA-COMP:10208"/>
        <dbReference type="Rhea" id="RHEA-COMP:15089"/>
        <dbReference type="ChEBI" id="CHEBI:17154"/>
        <dbReference type="ChEBI" id="CHEBI:29973"/>
        <dbReference type="ChEBI" id="CHEBI:57540"/>
        <dbReference type="ChEBI" id="CHEBI:142540"/>
    </reaction>
    <physiologicalReaction direction="left-to-right" evidence="23">
        <dbReference type="Rhea" id="RHEA:58225"/>
    </physiologicalReaction>
</comment>
<dbReference type="AlphaFoldDB" id="A0A507DYZ5"/>
<dbReference type="CDD" id="cd17747">
    <property type="entry name" value="BRCT_PARP1"/>
    <property type="match status" value="1"/>
</dbReference>
<comment type="catalytic activity">
    <reaction evidence="26">
        <text>NAD(+) + (ADP-D-ribosyl)n-acceptor = nicotinamide + (ADP-D-ribosyl)n+1-acceptor + H(+).</text>
        <dbReference type="EC" id="2.4.2.30"/>
    </reaction>
</comment>
<evidence type="ECO:0000256" key="30">
    <source>
        <dbReference type="RuleBase" id="RU362114"/>
    </source>
</evidence>
<comment type="similarity">
    <text evidence="25">Belongs to the ARTD/PARP family.</text>
</comment>
<comment type="subcellular location">
    <subcellularLocation>
        <location evidence="1">Chromosome</location>
    </subcellularLocation>
    <subcellularLocation>
        <location evidence="2">Cytoplasm</location>
        <location evidence="2">Cytosol</location>
    </subcellularLocation>
    <subcellularLocation>
        <location evidence="3">Nucleus</location>
        <location evidence="3">Nucleolus</location>
    </subcellularLocation>
</comment>
<feature type="domain" description="PARP catalytic" evidence="34">
    <location>
        <begin position="876"/>
        <end position="1109"/>
    </location>
</feature>
<evidence type="ECO:0000256" key="25">
    <source>
        <dbReference type="ARBA" id="ARBA00024347"/>
    </source>
</evidence>
<feature type="domain" description="WGR" evidence="36">
    <location>
        <begin position="612"/>
        <end position="710"/>
    </location>
</feature>
<dbReference type="EC" id="2.4.2.-" evidence="30"/>
<feature type="domain" description="PARP-type" evidence="32">
    <location>
        <begin position="9"/>
        <end position="94"/>
    </location>
</feature>
<keyword evidence="12" id="KW-0479">Metal-binding</keyword>
<name>A0A507DYZ5_9FUNG</name>
<comment type="catalytic activity">
    <reaction evidence="28">
        <text>L-tyrosyl-[protein] + NAD(+) = O-(ADP-D-ribosyl)-L-tyrosyl-[protein] + nicotinamide + H(+)</text>
        <dbReference type="Rhea" id="RHEA:58236"/>
        <dbReference type="Rhea" id="RHEA-COMP:10136"/>
        <dbReference type="Rhea" id="RHEA-COMP:15092"/>
        <dbReference type="ChEBI" id="CHEBI:15378"/>
        <dbReference type="ChEBI" id="CHEBI:17154"/>
        <dbReference type="ChEBI" id="CHEBI:46858"/>
        <dbReference type="ChEBI" id="CHEBI:57540"/>
        <dbReference type="ChEBI" id="CHEBI:142557"/>
    </reaction>
    <physiologicalReaction direction="left-to-right" evidence="28">
        <dbReference type="Rhea" id="RHEA:58237"/>
    </physiologicalReaction>
</comment>
<dbReference type="Pfam" id="PF00645">
    <property type="entry name" value="zf-PARP"/>
    <property type="match status" value="2"/>
</dbReference>
<evidence type="ECO:0000259" key="33">
    <source>
        <dbReference type="PROSITE" id="PS50172"/>
    </source>
</evidence>
<keyword evidence="10 30" id="KW-0808">Transferase</keyword>
<dbReference type="Gene3D" id="3.40.50.10190">
    <property type="entry name" value="BRCT domain"/>
    <property type="match status" value="1"/>
</dbReference>
<evidence type="ECO:0000313" key="38">
    <source>
        <dbReference type="Proteomes" id="UP000318582"/>
    </source>
</evidence>
<evidence type="ECO:0000259" key="32">
    <source>
        <dbReference type="PROSITE" id="PS50064"/>
    </source>
</evidence>
<feature type="compositionally biased region" description="Basic and acidic residues" evidence="31">
    <location>
        <begin position="573"/>
        <end position="585"/>
    </location>
</feature>
<dbReference type="InterPro" id="IPR001510">
    <property type="entry name" value="Znf_PARP"/>
</dbReference>
<evidence type="ECO:0000256" key="28">
    <source>
        <dbReference type="ARBA" id="ARBA00048339"/>
    </source>
</evidence>
<dbReference type="CDD" id="cd08001">
    <property type="entry name" value="WGR_PARP1_like"/>
    <property type="match status" value="1"/>
</dbReference>
<dbReference type="PROSITE" id="PS50064">
    <property type="entry name" value="ZF_PARP_2"/>
    <property type="match status" value="2"/>
</dbReference>
<dbReference type="SUPFAM" id="SSF56399">
    <property type="entry name" value="ADP-ribosylation"/>
    <property type="match status" value="1"/>
</dbReference>
<dbReference type="SMART" id="SM01336">
    <property type="entry name" value="zf-PARP"/>
    <property type="match status" value="2"/>
</dbReference>
<dbReference type="PANTHER" id="PTHR10459">
    <property type="entry name" value="DNA LIGASE"/>
    <property type="match status" value="1"/>
</dbReference>
<evidence type="ECO:0000259" key="34">
    <source>
        <dbReference type="PROSITE" id="PS51059"/>
    </source>
</evidence>
<evidence type="ECO:0000259" key="35">
    <source>
        <dbReference type="PROSITE" id="PS51060"/>
    </source>
</evidence>
<reference evidence="37 38" key="1">
    <citation type="journal article" date="2019" name="Sci. Rep.">
        <title>Comparative genomics of chytrid fungi reveal insights into the obligate biotrophic and pathogenic lifestyle of Synchytrium endobioticum.</title>
        <authorList>
            <person name="van de Vossenberg B.T.L.H."/>
            <person name="Warris S."/>
            <person name="Nguyen H.D.T."/>
            <person name="van Gent-Pelzer M.P.E."/>
            <person name="Joly D.L."/>
            <person name="van de Geest H.C."/>
            <person name="Bonants P.J.M."/>
            <person name="Smith D.S."/>
            <person name="Levesque C.A."/>
            <person name="van der Lee T.A.J."/>
        </authorList>
    </citation>
    <scope>NUCLEOTIDE SEQUENCE [LARGE SCALE GENOMIC DNA]</scope>
    <source>
        <strain evidence="37 38">CBS 809.83</strain>
    </source>
</reference>
<dbReference type="PROSITE" id="PS50172">
    <property type="entry name" value="BRCT"/>
    <property type="match status" value="1"/>
</dbReference>
<evidence type="ECO:0000256" key="23">
    <source>
        <dbReference type="ARBA" id="ARBA00024159"/>
    </source>
</evidence>
<keyword evidence="14" id="KW-0013">ADP-ribosylation</keyword>
<keyword evidence="5" id="KW-0963">Cytoplasm</keyword>
<feature type="region of interest" description="Disordered" evidence="31">
    <location>
        <begin position="564"/>
        <end position="585"/>
    </location>
</feature>
<evidence type="ECO:0000256" key="18">
    <source>
        <dbReference type="ARBA" id="ARBA00023015"/>
    </source>
</evidence>
<keyword evidence="4" id="KW-0158">Chromosome</keyword>
<keyword evidence="8" id="KW-0399">Innate immunity</keyword>
<dbReference type="CDD" id="cd01437">
    <property type="entry name" value="parp_like"/>
    <property type="match status" value="1"/>
</dbReference>
<keyword evidence="6" id="KW-1017">Isopeptide bond</keyword>
<dbReference type="GO" id="GO:0140806">
    <property type="term" value="F:NAD+-protein-aspartate ADP-ribosyltransferase activity"/>
    <property type="evidence" value="ECO:0007669"/>
    <property type="project" value="RHEA"/>
</dbReference>
<dbReference type="InterPro" id="IPR036420">
    <property type="entry name" value="BRCT_dom_sf"/>
</dbReference>
<keyword evidence="13" id="KW-0677">Repeat</keyword>
<evidence type="ECO:0000256" key="27">
    <source>
        <dbReference type="ARBA" id="ARBA00048241"/>
    </source>
</evidence>
<dbReference type="InterPro" id="IPR036930">
    <property type="entry name" value="WGR_dom_sf"/>
</dbReference>
<evidence type="ECO:0000256" key="15">
    <source>
        <dbReference type="ARBA" id="ARBA00022771"/>
    </source>
</evidence>
<feature type="domain" description="PARP alpha-helical" evidence="35">
    <location>
        <begin position="742"/>
        <end position="863"/>
    </location>
</feature>
<evidence type="ECO:0000256" key="1">
    <source>
        <dbReference type="ARBA" id="ARBA00004286"/>
    </source>
</evidence>
<dbReference type="Gene3D" id="3.90.640.80">
    <property type="match status" value="1"/>
</dbReference>
<dbReference type="PROSITE" id="PS51059">
    <property type="entry name" value="PARP_CATALYTIC"/>
    <property type="match status" value="1"/>
</dbReference>
<dbReference type="PANTHER" id="PTHR10459:SF112">
    <property type="entry name" value="POLY [ADP-RIBOSE] POLYMERASE 1"/>
    <property type="match status" value="1"/>
</dbReference>
<evidence type="ECO:0000256" key="17">
    <source>
        <dbReference type="ARBA" id="ARBA00022859"/>
    </source>
</evidence>
<dbReference type="Proteomes" id="UP000318582">
    <property type="component" value="Unassembled WGS sequence"/>
</dbReference>
<keyword evidence="20" id="KW-0238">DNA-binding</keyword>
<dbReference type="Gene3D" id="3.90.228.10">
    <property type="match status" value="1"/>
</dbReference>
<evidence type="ECO:0000256" key="22">
    <source>
        <dbReference type="ARBA" id="ARBA00023242"/>
    </source>
</evidence>
<evidence type="ECO:0000256" key="2">
    <source>
        <dbReference type="ARBA" id="ARBA00004514"/>
    </source>
</evidence>
<dbReference type="GO" id="GO:0140805">
    <property type="term" value="F:NAD+-protein-serine ADP-ribosyltransferase activity"/>
    <property type="evidence" value="ECO:0007669"/>
    <property type="project" value="RHEA"/>
</dbReference>
<dbReference type="InterPro" id="IPR008893">
    <property type="entry name" value="WGR_domain"/>
</dbReference>
<evidence type="ECO:0000256" key="20">
    <source>
        <dbReference type="ARBA" id="ARBA00023125"/>
    </source>
</evidence>
<dbReference type="PROSITE" id="PS51060">
    <property type="entry name" value="PARP_ALPHA_HD"/>
    <property type="match status" value="1"/>
</dbReference>
<dbReference type="Gene3D" id="1.20.142.10">
    <property type="entry name" value="Poly(ADP-ribose) polymerase, regulatory domain"/>
    <property type="match status" value="1"/>
</dbReference>
<dbReference type="GO" id="GO:0005730">
    <property type="term" value="C:nucleolus"/>
    <property type="evidence" value="ECO:0007669"/>
    <property type="project" value="UniProtKB-SubCell"/>
</dbReference>
<dbReference type="PROSITE" id="PS52007">
    <property type="entry name" value="PADR1"/>
    <property type="match status" value="1"/>
</dbReference>
<evidence type="ECO:0000256" key="8">
    <source>
        <dbReference type="ARBA" id="ARBA00022588"/>
    </source>
</evidence>
<evidence type="ECO:0000256" key="11">
    <source>
        <dbReference type="ARBA" id="ARBA00022695"/>
    </source>
</evidence>
<keyword evidence="16" id="KW-0862">Zinc</keyword>
<evidence type="ECO:0000256" key="4">
    <source>
        <dbReference type="ARBA" id="ARBA00022454"/>
    </source>
</evidence>
<evidence type="ECO:0000256" key="12">
    <source>
        <dbReference type="ARBA" id="ARBA00022723"/>
    </source>
</evidence>
<sequence length="1109" mass="124246">MAEKQAGDYEVEYAKSGRANCKGCRSPIAQGSVRIATLVRSPFFDGLQPNWHHLRCILKKAEGRRINGVENIHGFSNLRWEDQQMLKEKIGASGGSANGEPIKANPHGLKVERAKSGRSTCRACDEKIAQNSLRLALLVESEQAVTLTVPAWHHPKCFVEFHADKVSSVDDFDGSRKLGKRDKATLTALLKGETPPPSDEEESEEESEEEEEKEMKSAKPEVGPSSSCIKEEEDQLSAPSSRRTRSGKRAAAQPPEDEKPGKRKKVKKEEHTVETTPDIKPNKRAKVENEPENESKKEPVSENEAKLRDQTNALWAARDILSSSGGRVIKSEYLHILHSNGINVGDYLNPDDVINILADAMTFGVTEMCPECGKSRLVPTESCYRCPTHLEWGRCGYTTTEPRFRKFSLPRDNDVEWKGIYKYTPRERIFLKKEGPKPPLVKPLTAAQLKKEIAEKKSAKEATVIETEKPFEGRTIACAGKLGQTHAAFQKLIGKGGGIFSKSVDQDVWFLIATQAEVAKDSAKIQQAKASAVDIVDPSYITDCMDQQTRFDFRDAKYLVLGNSAPEKPAAPPDRRRKGEFDEETMERAPKTAKLIVKGGAVVDPESELEDSHHVLNEGGKLWSVVLSKTDIERNLNTYYKLQILEIDNDKHGRPYYLFRSWGRVGTTRGGLKLESHPKHVCKSEFERLYEEKSGNEFGSKNPVKHPGLMYPLEVAHDLHAGDNPEDDEFESMNRPVKPGAKSKLEKEVQDLIKLVFDVKVMKQALKEMEIDLRKMPLGKISARLIGEAYKVLADALDLVMSGTNNPGRKTKIVSLSNHFFTIIPHDFGLDSAPLLDNEKLIRNKLETLDTLKDIEIATSLLKKDKEKEEREEEEDPVDIEYRKLNTAIEVLDSESDEYKLIEKCTSTTHAPTHTNYTLHIQNVFKIERSGERDAYRGAKIPNKRLLWHGSRLSNFAGILSQGLRIAPPEAPVTGYMFGKGIYFADMVSKSANYCNANTSQTTALLLLSEVALGVEYPLAHSEFVEKLPRGKHSTKGCGKTGPTTFVPLPNVPPDHDPITVPIGPPVEQPVPDKKRKTELLYNEYIVYDPRQVVLRYLVQVEFEFGGRR</sequence>
<evidence type="ECO:0000256" key="29">
    <source>
        <dbReference type="ARBA" id="ARBA00048575"/>
    </source>
</evidence>
<keyword evidence="11" id="KW-0548">Nucleotidyltransferase</keyword>
<keyword evidence="18" id="KW-0805">Transcription regulation</keyword>
<dbReference type="GO" id="GO:0016779">
    <property type="term" value="F:nucleotidyltransferase activity"/>
    <property type="evidence" value="ECO:0007669"/>
    <property type="project" value="UniProtKB-KW"/>
</dbReference>
<organism evidence="37 38">
    <name type="scientific">Powellomyces hirtus</name>
    <dbReference type="NCBI Taxonomy" id="109895"/>
    <lineage>
        <taxon>Eukaryota</taxon>
        <taxon>Fungi</taxon>
        <taxon>Fungi incertae sedis</taxon>
        <taxon>Chytridiomycota</taxon>
        <taxon>Chytridiomycota incertae sedis</taxon>
        <taxon>Chytridiomycetes</taxon>
        <taxon>Spizellomycetales</taxon>
        <taxon>Powellomycetaceae</taxon>
        <taxon>Powellomyces</taxon>
    </lineage>
</organism>
<gene>
    <name evidence="37" type="ORF">PhCBS80983_g04451</name>
</gene>
<dbReference type="GO" id="GO:0008270">
    <property type="term" value="F:zinc ion binding"/>
    <property type="evidence" value="ECO:0007669"/>
    <property type="project" value="UniProtKB-KW"/>
</dbReference>
<dbReference type="GO" id="GO:0070212">
    <property type="term" value="P:protein poly-ADP-ribosylation"/>
    <property type="evidence" value="ECO:0007669"/>
    <property type="project" value="TreeGrafter"/>
</dbReference>
<dbReference type="SUPFAM" id="SSF57716">
    <property type="entry name" value="Glucocorticoid receptor-like (DNA-binding domain)"/>
    <property type="match status" value="2"/>
</dbReference>
<comment type="catalytic activity">
    <reaction evidence="29">
        <text>L-seryl-[protein] + NAD(+) = O-(ADP-D-ribosyl)-L-seryl-[protein] + nicotinamide + H(+)</text>
        <dbReference type="Rhea" id="RHEA:58232"/>
        <dbReference type="Rhea" id="RHEA-COMP:9863"/>
        <dbReference type="Rhea" id="RHEA-COMP:15091"/>
        <dbReference type="ChEBI" id="CHEBI:15378"/>
        <dbReference type="ChEBI" id="CHEBI:17154"/>
        <dbReference type="ChEBI" id="CHEBI:29999"/>
        <dbReference type="ChEBI" id="CHEBI:57540"/>
        <dbReference type="ChEBI" id="CHEBI:142556"/>
    </reaction>
    <physiologicalReaction direction="left-to-right" evidence="29">
        <dbReference type="Rhea" id="RHEA:58233"/>
    </physiologicalReaction>
</comment>
<dbReference type="SMART" id="SM01335">
    <property type="entry name" value="PADR1"/>
    <property type="match status" value="1"/>
</dbReference>
<dbReference type="STRING" id="109895.A0A507DYZ5"/>
<dbReference type="GO" id="GO:0005829">
    <property type="term" value="C:cytosol"/>
    <property type="evidence" value="ECO:0007669"/>
    <property type="project" value="UniProtKB-SubCell"/>
</dbReference>
<comment type="catalytic activity">
    <reaction evidence="24">
        <text>L-aspartyl-[protein] + NAD(+) = 4-O-(ADP-D-ribosyl)-L-aspartyl-[protein] + nicotinamide</text>
        <dbReference type="Rhea" id="RHEA:54424"/>
        <dbReference type="Rhea" id="RHEA-COMP:9867"/>
        <dbReference type="Rhea" id="RHEA-COMP:13832"/>
        <dbReference type="ChEBI" id="CHEBI:17154"/>
        <dbReference type="ChEBI" id="CHEBI:29961"/>
        <dbReference type="ChEBI" id="CHEBI:57540"/>
        <dbReference type="ChEBI" id="CHEBI:138102"/>
    </reaction>
    <physiologicalReaction direction="left-to-right" evidence="24">
        <dbReference type="Rhea" id="RHEA:54425"/>
    </physiologicalReaction>
</comment>
<dbReference type="GO" id="GO:0003950">
    <property type="term" value="F:NAD+ poly-ADP-ribosyltransferase activity"/>
    <property type="evidence" value="ECO:0007669"/>
    <property type="project" value="UniProtKB-UniRule"/>
</dbReference>
<dbReference type="FunFam" id="3.90.228.10:FF:000002">
    <property type="entry name" value="Poly [ADP-ribose] polymerase"/>
    <property type="match status" value="1"/>
</dbReference>
<dbReference type="GO" id="GO:0005694">
    <property type="term" value="C:chromosome"/>
    <property type="evidence" value="ECO:0007669"/>
    <property type="project" value="UniProtKB-SubCell"/>
</dbReference>
<evidence type="ECO:0000256" key="10">
    <source>
        <dbReference type="ARBA" id="ARBA00022679"/>
    </source>
</evidence>
<dbReference type="SMART" id="SM00773">
    <property type="entry name" value="WGR"/>
    <property type="match status" value="1"/>
</dbReference>
<evidence type="ECO:0000256" key="3">
    <source>
        <dbReference type="ARBA" id="ARBA00004604"/>
    </source>
</evidence>
<evidence type="ECO:0000313" key="37">
    <source>
        <dbReference type="EMBL" id="TPX56602.1"/>
    </source>
</evidence>
<evidence type="ECO:0000256" key="26">
    <source>
        <dbReference type="ARBA" id="ARBA00033987"/>
    </source>
</evidence>
<dbReference type="EMBL" id="QEAQ01000070">
    <property type="protein sequence ID" value="TPX56602.1"/>
    <property type="molecule type" value="Genomic_DNA"/>
</dbReference>
<proteinExistence type="inferred from homology"/>
<evidence type="ECO:0000256" key="9">
    <source>
        <dbReference type="ARBA" id="ARBA00022676"/>
    </source>
</evidence>
<feature type="domain" description="PARP-type" evidence="32">
    <location>
        <begin position="109"/>
        <end position="190"/>
    </location>
</feature>
<dbReference type="Pfam" id="PF02877">
    <property type="entry name" value="PARP_reg"/>
    <property type="match status" value="1"/>
</dbReference>
<dbReference type="InterPro" id="IPR050800">
    <property type="entry name" value="ARTD/PARP"/>
</dbReference>
<evidence type="ECO:0000256" key="24">
    <source>
        <dbReference type="ARBA" id="ARBA00024164"/>
    </source>
</evidence>
<feature type="region of interest" description="Disordered" evidence="31">
    <location>
        <begin position="185"/>
        <end position="305"/>
    </location>
</feature>
<evidence type="ECO:0000256" key="16">
    <source>
        <dbReference type="ARBA" id="ARBA00022833"/>
    </source>
</evidence>
<keyword evidence="7" id="KW-0021">Allosteric enzyme</keyword>
<evidence type="ECO:0000256" key="13">
    <source>
        <dbReference type="ARBA" id="ARBA00022737"/>
    </source>
</evidence>
<dbReference type="InterPro" id="IPR036616">
    <property type="entry name" value="Poly(ADP-ribose)pol_reg_dom_sf"/>
</dbReference>
<keyword evidence="17" id="KW-0391">Immunity</keyword>
<evidence type="ECO:0000256" key="14">
    <source>
        <dbReference type="ARBA" id="ARBA00022765"/>
    </source>
</evidence>
<keyword evidence="15" id="KW-0863">Zinc-finger</keyword>
<dbReference type="GO" id="GO:0140807">
    <property type="term" value="F:NAD+-protein-glutamate ADP-ribosyltransferase activity"/>
    <property type="evidence" value="ECO:0007669"/>
    <property type="project" value="RHEA"/>
</dbReference>
<dbReference type="Gene3D" id="3.30.1740.10">
    <property type="entry name" value="Zinc finger, PARP-type"/>
    <property type="match status" value="2"/>
</dbReference>
<comment type="catalytic activity">
    <reaction evidence="27">
        <text>L-histidyl-[protein] + NAD(+) = N(tele)-(ADP-D-ribosyl)-L-histidyl-[protein] + nicotinamide + H(+)</text>
        <dbReference type="Rhea" id="RHEA:72071"/>
        <dbReference type="Rhea" id="RHEA-COMP:9745"/>
        <dbReference type="Rhea" id="RHEA-COMP:18085"/>
        <dbReference type="ChEBI" id="CHEBI:15378"/>
        <dbReference type="ChEBI" id="CHEBI:17154"/>
        <dbReference type="ChEBI" id="CHEBI:29979"/>
        <dbReference type="ChEBI" id="CHEBI:57540"/>
        <dbReference type="ChEBI" id="CHEBI:191398"/>
    </reaction>
    <physiologicalReaction direction="left-to-right" evidence="27">
        <dbReference type="Rhea" id="RHEA:72072"/>
    </physiologicalReaction>
</comment>
<dbReference type="FunFam" id="1.20.142.10:FF:000001">
    <property type="entry name" value="Poly [ADP-ribose] polymerase"/>
    <property type="match status" value="1"/>
</dbReference>
<evidence type="ECO:0000256" key="6">
    <source>
        <dbReference type="ARBA" id="ARBA00022499"/>
    </source>
</evidence>
<keyword evidence="19 30" id="KW-0520">NAD</keyword>
<evidence type="ECO:0000259" key="36">
    <source>
        <dbReference type="PROSITE" id="PS51977"/>
    </source>
</evidence>